<dbReference type="InterPro" id="IPR055975">
    <property type="entry name" value="DUF7553"/>
</dbReference>
<sequence length="86" mass="9780">MNRHFSDAWYYQKRAASHLRAGLAEELAPVENRVRRAAGRERPSEPKRLEKVQHELRRAEGRGKHALKGAKGRIDDYRGSAATASE</sequence>
<dbReference type="AlphaFoldDB" id="A0A1I4CRA4"/>
<reference evidence="3" key="1">
    <citation type="submission" date="2016-10" db="EMBL/GenBank/DDBJ databases">
        <authorList>
            <person name="Varghese N."/>
            <person name="Submissions S."/>
        </authorList>
    </citation>
    <scope>NUCLEOTIDE SEQUENCE [LARGE SCALE GENOMIC DNA]</scope>
    <source>
        <strain evidence="3">CGMCC 1.7738</strain>
    </source>
</reference>
<dbReference type="Pfam" id="PF24430">
    <property type="entry name" value="DUF7553"/>
    <property type="match status" value="1"/>
</dbReference>
<dbReference type="Proteomes" id="UP000199607">
    <property type="component" value="Unassembled WGS sequence"/>
</dbReference>
<keyword evidence="3" id="KW-1185">Reference proteome</keyword>
<dbReference type="RefSeq" id="WP_089867192.1">
    <property type="nucleotide sequence ID" value="NZ_FOTC01000001.1"/>
</dbReference>
<dbReference type="EMBL" id="FOTC01000001">
    <property type="protein sequence ID" value="SFK82481.1"/>
    <property type="molecule type" value="Genomic_DNA"/>
</dbReference>
<evidence type="ECO:0000313" key="3">
    <source>
        <dbReference type="Proteomes" id="UP000199607"/>
    </source>
</evidence>
<gene>
    <name evidence="2" type="ORF">SAMN04487950_1282</name>
</gene>
<feature type="compositionally biased region" description="Basic and acidic residues" evidence="1">
    <location>
        <begin position="34"/>
        <end position="63"/>
    </location>
</feature>
<proteinExistence type="predicted"/>
<evidence type="ECO:0000256" key="1">
    <source>
        <dbReference type="SAM" id="MobiDB-lite"/>
    </source>
</evidence>
<protein>
    <submittedName>
        <fullName evidence="2">Uncharacterized protein</fullName>
    </submittedName>
</protein>
<feature type="region of interest" description="Disordered" evidence="1">
    <location>
        <begin position="34"/>
        <end position="86"/>
    </location>
</feature>
<accession>A0A1I4CRA4</accession>
<organism evidence="2 3">
    <name type="scientific">Halogranum rubrum</name>
    <dbReference type="NCBI Taxonomy" id="553466"/>
    <lineage>
        <taxon>Archaea</taxon>
        <taxon>Methanobacteriati</taxon>
        <taxon>Methanobacteriota</taxon>
        <taxon>Stenosarchaea group</taxon>
        <taxon>Halobacteria</taxon>
        <taxon>Halobacteriales</taxon>
        <taxon>Haloferacaceae</taxon>
    </lineage>
</organism>
<name>A0A1I4CRA4_9EURY</name>
<evidence type="ECO:0000313" key="2">
    <source>
        <dbReference type="EMBL" id="SFK82481.1"/>
    </source>
</evidence>